<feature type="compositionally biased region" description="Basic and acidic residues" evidence="1">
    <location>
        <begin position="303"/>
        <end position="322"/>
    </location>
</feature>
<feature type="compositionally biased region" description="Pro residues" evidence="1">
    <location>
        <begin position="598"/>
        <end position="612"/>
    </location>
</feature>
<feature type="region of interest" description="Disordered" evidence="1">
    <location>
        <begin position="64"/>
        <end position="124"/>
    </location>
</feature>
<evidence type="ECO:0000313" key="2">
    <source>
        <dbReference type="EMBL" id="TVY73256.1"/>
    </source>
</evidence>
<gene>
    <name evidence="2" type="ORF">LSUE1_G007834</name>
</gene>
<keyword evidence="3" id="KW-1185">Reference proteome</keyword>
<dbReference type="OrthoDB" id="2011769at2759"/>
<feature type="compositionally biased region" description="Acidic residues" evidence="1">
    <location>
        <begin position="541"/>
        <end position="551"/>
    </location>
</feature>
<name>A0A8T9C6Y8_9HELO</name>
<feature type="compositionally biased region" description="Basic residues" evidence="1">
    <location>
        <begin position="727"/>
        <end position="746"/>
    </location>
</feature>
<sequence>MGLQDLFNWRSQTVAASTAPVIADEDLAADVDEPPEHRSSHEQAGFHKSAVGAQIVRKESLLTQGLLKNPENEPKPAVRVTTDLSRRRSMMSNASMASTAELTSDGGLTSPARTSTPSPPPPSAMYANFAPYSIGTKPLQPPVSVGTNVVIKDEAHAAEFLSISPKARPPPPPPAALKKRTISFQCGAAKKATAQPNPAPAPAVVAPTPVTSTEPPKRQCKIKFACGMKPSETRAATPRTGVTSNPTIAEPPRSSTSRPSSIPRKSPRATPQSSPRPHRDSSSTIRKASKSPVAVRAKPKHFFSADEKTLKSSEATRFHEFASEDIQEDDWIRQDTENPKAKLTINDTLKMENSIRQLGNEVEEEALEEDEEEEEDDVNSSDEDNNDDDDEEDDDDSLDGSDDGSDGNETDNEEGFADSDEESDAEGEFAFWTPGRNVAHQRGDASTYRASVHRAASASSIDSLSHVESAMGPRGARKPRRRPIKIRPGTPELPDSTDFVCGTLDEDRPIENAYISCMEARKNAKHKQTPQDIDPSFPTSDLDDEEDDEDLVQGSKDSDEHVWIHGKFEESDNEQYARRRSTTSRRKSPLHSPRRLHSPPPPRRLHSPPPPTRRSHSPPRPKQRLRSPPPRKLFGHSPKRMRSPPPTRALRSPPGSPTMQGSQAVNFAILAQRPGLTHTKSLPRAPNAFGRQYKASRIEAANGNDGSDTADGHVRGAIDIVKGLERKRQRRKEKFHCKNGRKHHAERKPQPGKGAERMRELGLLMAGKPGTQNPYMMSA</sequence>
<dbReference type="Pfam" id="PF10446">
    <property type="entry name" value="DUF2457"/>
    <property type="match status" value="1"/>
</dbReference>
<feature type="compositionally biased region" description="Basic residues" evidence="1">
    <location>
        <begin position="578"/>
        <end position="597"/>
    </location>
</feature>
<feature type="compositionally biased region" description="Basic and acidic residues" evidence="1">
    <location>
        <begin position="34"/>
        <end position="45"/>
    </location>
</feature>
<feature type="region of interest" description="Disordered" evidence="1">
    <location>
        <begin position="721"/>
        <end position="779"/>
    </location>
</feature>
<feature type="compositionally biased region" description="Basic residues" evidence="1">
    <location>
        <begin position="613"/>
        <end position="625"/>
    </location>
</feature>
<feature type="compositionally biased region" description="Low complexity" evidence="1">
    <location>
        <begin position="189"/>
        <end position="214"/>
    </location>
</feature>
<feature type="compositionally biased region" description="Acidic residues" evidence="1">
    <location>
        <begin position="361"/>
        <end position="427"/>
    </location>
</feature>
<feature type="compositionally biased region" description="Polar residues" evidence="1">
    <location>
        <begin position="770"/>
        <end position="779"/>
    </location>
</feature>
<feature type="region of interest" description="Disordered" evidence="1">
    <location>
        <begin position="26"/>
        <end position="49"/>
    </location>
</feature>
<feature type="compositionally biased region" description="Low complexity" evidence="1">
    <location>
        <begin position="90"/>
        <end position="100"/>
    </location>
</feature>
<dbReference type="Proteomes" id="UP000469558">
    <property type="component" value="Unassembled WGS sequence"/>
</dbReference>
<evidence type="ECO:0008006" key="4">
    <source>
        <dbReference type="Google" id="ProtNLM"/>
    </source>
</evidence>
<feature type="region of interest" description="Disordered" evidence="1">
    <location>
        <begin position="189"/>
        <end position="503"/>
    </location>
</feature>
<accession>A0A8T9C6Y8</accession>
<feature type="compositionally biased region" description="Low complexity" evidence="1">
    <location>
        <begin position="449"/>
        <end position="460"/>
    </location>
</feature>
<feature type="compositionally biased region" description="Low complexity" evidence="1">
    <location>
        <begin position="251"/>
        <end position="264"/>
    </location>
</feature>
<feature type="compositionally biased region" description="Basic residues" evidence="1">
    <location>
        <begin position="633"/>
        <end position="642"/>
    </location>
</feature>
<reference evidence="2 3" key="1">
    <citation type="submission" date="2018-05" db="EMBL/GenBank/DDBJ databases">
        <title>Genome sequencing and assembly of the regulated plant pathogen Lachnellula willkommii and related sister species for the development of diagnostic species identification markers.</title>
        <authorList>
            <person name="Giroux E."/>
            <person name="Bilodeau G."/>
        </authorList>
    </citation>
    <scope>NUCLEOTIDE SEQUENCE [LARGE SCALE GENOMIC DNA]</scope>
    <source>
        <strain evidence="2 3">CBS 268.59</strain>
    </source>
</reference>
<organism evidence="2 3">
    <name type="scientific">Lachnellula suecica</name>
    <dbReference type="NCBI Taxonomy" id="602035"/>
    <lineage>
        <taxon>Eukaryota</taxon>
        <taxon>Fungi</taxon>
        <taxon>Dikarya</taxon>
        <taxon>Ascomycota</taxon>
        <taxon>Pezizomycotina</taxon>
        <taxon>Leotiomycetes</taxon>
        <taxon>Helotiales</taxon>
        <taxon>Lachnaceae</taxon>
        <taxon>Lachnellula</taxon>
    </lineage>
</organism>
<comment type="caution">
    <text evidence="2">The sequence shown here is derived from an EMBL/GenBank/DDBJ whole genome shotgun (WGS) entry which is preliminary data.</text>
</comment>
<feature type="region of interest" description="Disordered" evidence="1">
    <location>
        <begin position="521"/>
        <end position="664"/>
    </location>
</feature>
<dbReference type="AlphaFoldDB" id="A0A8T9C6Y8"/>
<evidence type="ECO:0000313" key="3">
    <source>
        <dbReference type="Proteomes" id="UP000469558"/>
    </source>
</evidence>
<protein>
    <recommendedName>
        <fullName evidence="4">Extensin domain-containing protein</fullName>
    </recommendedName>
</protein>
<dbReference type="InterPro" id="IPR018853">
    <property type="entry name" value="DUF2457"/>
</dbReference>
<feature type="compositionally biased region" description="Basic and acidic residues" evidence="1">
    <location>
        <begin position="556"/>
        <end position="570"/>
    </location>
</feature>
<feature type="compositionally biased region" description="Basic and acidic residues" evidence="1">
    <location>
        <begin position="330"/>
        <end position="340"/>
    </location>
</feature>
<feature type="compositionally biased region" description="Basic residues" evidence="1">
    <location>
        <begin position="475"/>
        <end position="485"/>
    </location>
</feature>
<dbReference type="EMBL" id="QGMK01001136">
    <property type="protein sequence ID" value="TVY73256.1"/>
    <property type="molecule type" value="Genomic_DNA"/>
</dbReference>
<proteinExistence type="predicted"/>
<evidence type="ECO:0000256" key="1">
    <source>
        <dbReference type="SAM" id="MobiDB-lite"/>
    </source>
</evidence>